<dbReference type="AlphaFoldDB" id="A0A562WMS1"/>
<reference evidence="1 2" key="1">
    <citation type="submission" date="2019-07" db="EMBL/GenBank/DDBJ databases">
        <title>R&amp;d 2014.</title>
        <authorList>
            <person name="Klenk H.-P."/>
        </authorList>
    </citation>
    <scope>NUCLEOTIDE SEQUENCE [LARGE SCALE GENOMIC DNA]</scope>
    <source>
        <strain evidence="1 2">DSM 43912</strain>
    </source>
</reference>
<evidence type="ECO:0000313" key="2">
    <source>
        <dbReference type="Proteomes" id="UP000319728"/>
    </source>
</evidence>
<proteinExistence type="predicted"/>
<accession>A0A562WMS1</accession>
<organism evidence="1 2">
    <name type="scientific">Micromonospora sagamiensis</name>
    <dbReference type="NCBI Taxonomy" id="47875"/>
    <lineage>
        <taxon>Bacteria</taxon>
        <taxon>Bacillati</taxon>
        <taxon>Actinomycetota</taxon>
        <taxon>Actinomycetes</taxon>
        <taxon>Micromonosporales</taxon>
        <taxon>Micromonosporaceae</taxon>
        <taxon>Micromonospora</taxon>
    </lineage>
</organism>
<dbReference type="Proteomes" id="UP000319728">
    <property type="component" value="Unassembled WGS sequence"/>
</dbReference>
<protein>
    <submittedName>
        <fullName evidence="1">Uncharacterized protein</fullName>
    </submittedName>
</protein>
<keyword evidence="2" id="KW-1185">Reference proteome</keyword>
<evidence type="ECO:0000313" key="1">
    <source>
        <dbReference type="EMBL" id="TWJ31653.1"/>
    </source>
</evidence>
<dbReference type="EMBL" id="VLLP01000001">
    <property type="protein sequence ID" value="TWJ31653.1"/>
    <property type="molecule type" value="Genomic_DNA"/>
</dbReference>
<gene>
    <name evidence="1" type="ORF">JD81_05212</name>
</gene>
<name>A0A562WMS1_9ACTN</name>
<comment type="caution">
    <text evidence="1">The sequence shown here is derived from an EMBL/GenBank/DDBJ whole genome shotgun (WGS) entry which is preliminary data.</text>
</comment>
<sequence length="187" mass="20170">MAAWGLVAGLHLFGLWLANLWLLGLLLTGLGWLLALTVTGIAPVAVWRRGRSVRALSLVLVPGVLAPVAIVAVNWTSLFVHNFYRLHRADFRAAAALADKVTAEYGDRYGQVLPKDLRHLSSKGRAVRIGAETGGPAGVLLPVWIGTPDGAAGYAYLTGTPGDTSFDCFADPCRMRWSLGDGWYWLD</sequence>